<feature type="region of interest" description="Disordered" evidence="1">
    <location>
        <begin position="321"/>
        <end position="361"/>
    </location>
</feature>
<evidence type="ECO:0000256" key="1">
    <source>
        <dbReference type="SAM" id="MobiDB-lite"/>
    </source>
</evidence>
<proteinExistence type="predicted"/>
<keyword evidence="3" id="KW-1185">Reference proteome</keyword>
<protein>
    <submittedName>
        <fullName evidence="2">Uncharacterized protein</fullName>
    </submittedName>
</protein>
<reference evidence="2" key="1">
    <citation type="journal article" date="2020" name="Fungal Divers.">
        <title>Resolving the Mortierellaceae phylogeny through synthesis of multi-gene phylogenetics and phylogenomics.</title>
        <authorList>
            <person name="Vandepol N."/>
            <person name="Liber J."/>
            <person name="Desiro A."/>
            <person name="Na H."/>
            <person name="Kennedy M."/>
            <person name="Barry K."/>
            <person name="Grigoriev I.V."/>
            <person name="Miller A.N."/>
            <person name="O'Donnell K."/>
            <person name="Stajich J.E."/>
            <person name="Bonito G."/>
        </authorList>
    </citation>
    <scope>NUCLEOTIDE SEQUENCE</scope>
    <source>
        <strain evidence="2">NVP1</strain>
    </source>
</reference>
<organism evidence="2 3">
    <name type="scientific">Podila minutissima</name>
    <dbReference type="NCBI Taxonomy" id="64525"/>
    <lineage>
        <taxon>Eukaryota</taxon>
        <taxon>Fungi</taxon>
        <taxon>Fungi incertae sedis</taxon>
        <taxon>Mucoromycota</taxon>
        <taxon>Mortierellomycotina</taxon>
        <taxon>Mortierellomycetes</taxon>
        <taxon>Mortierellales</taxon>
        <taxon>Mortierellaceae</taxon>
        <taxon>Podila</taxon>
    </lineage>
</organism>
<comment type="caution">
    <text evidence="2">The sequence shown here is derived from an EMBL/GenBank/DDBJ whole genome shotgun (WGS) entry which is preliminary data.</text>
</comment>
<name>A0A9P5SPR6_9FUNG</name>
<evidence type="ECO:0000313" key="3">
    <source>
        <dbReference type="Proteomes" id="UP000696485"/>
    </source>
</evidence>
<evidence type="ECO:0000313" key="2">
    <source>
        <dbReference type="EMBL" id="KAF9335351.1"/>
    </source>
</evidence>
<feature type="compositionally biased region" description="Basic residues" evidence="1">
    <location>
        <begin position="349"/>
        <end position="361"/>
    </location>
</feature>
<dbReference type="Proteomes" id="UP000696485">
    <property type="component" value="Unassembled WGS sequence"/>
</dbReference>
<accession>A0A9P5SPR6</accession>
<dbReference type="EMBL" id="JAAAUY010000104">
    <property type="protein sequence ID" value="KAF9335351.1"/>
    <property type="molecule type" value="Genomic_DNA"/>
</dbReference>
<sequence length="361" mass="40461">MEQYPVYTGTLDMLPSDTPVTPYMESTRIGDWSLKDFLRSASLDADIFLAALRLLSSYKKLEENCATSSSDQLTSSLTPPTSESNSSFIWLAEHDLKARAKIPTAAGDGCEYEDCLAKRGVSGLKKQLIVDRGMLNSIYMECKGLPPEADMRDKVMEILTKLCKFVLQPSFNVEFFSENDCLHIWTSVFEVIMDKISWNTRTSSMTDSRGRKVGCIYKRVELSNIEFNRAEIGERALAIQNRRNVRLAPCTQEVHASMGVEDPSVVMADVHGFVGLFYQVRPMGDIAIASKTASDLASLEAQAPIVQLAKELHEVEQEKAKLSRGVYGEQASSPPPVQRRFQNRVRFTPQKKRPRSKAKDD</sequence>
<gene>
    <name evidence="2" type="ORF">BG006_000294</name>
</gene>
<dbReference type="AlphaFoldDB" id="A0A9P5SPR6"/>